<sequence length="452" mass="46874">MQSRRDQVEAQSYMHQRLVGALVAAEPDGLENPTRRDLRGIMASIMVALLALGIVALYAVFSARGSTAWQQAGTLIVNKEDGSRYLLRDGMLRPVENLASARLVVGGSVTTASVKAKTLEGVPRGEPIGVPGAPDSLPTLAGLSTGVWRVCVTTPVTNYPTSPTVSMVTDIGEEPAVDRFQAEEGLLVTAPDRSVYLLWQGQSLELAEPWVADVLGWGAISPLTVPADWLDLIPAGPALAPAEVAKGKVKGPTIDGQPTRIGDFFSTGSTYYVLTKMGLSALTQTQYLLDSAASGRPTSTISAAALAAAQKGPSSTDDGIPAVPPTVAAPSVGSAPCIEYPGEFNADRADLVRAPLPSGAHVGNGSGQETITDPTQAVRVAPGTGRLVGISLAEDGSNPSYLLVNDSGTAYPLAGEDAIKALGYSAEQAVPVPPAYLRLLREGTLLSTSGLR</sequence>
<dbReference type="GO" id="GO:0005576">
    <property type="term" value="C:extracellular region"/>
    <property type="evidence" value="ECO:0007669"/>
    <property type="project" value="TreeGrafter"/>
</dbReference>
<keyword evidence="1" id="KW-0812">Transmembrane</keyword>
<keyword evidence="3" id="KW-1185">Reference proteome</keyword>
<keyword evidence="1" id="KW-0472">Membrane</keyword>
<dbReference type="EMBL" id="JAJOMB010000002">
    <property type="protein sequence ID" value="MCD5310301.1"/>
    <property type="molecule type" value="Genomic_DNA"/>
</dbReference>
<dbReference type="PANTHER" id="PTHR40765:SF2">
    <property type="entry name" value="ESX-2 SECRETION SYSTEM ATPASE ECCB2"/>
    <property type="match status" value="1"/>
</dbReference>
<dbReference type="NCBIfam" id="TIGR03919">
    <property type="entry name" value="T7SS_EccB"/>
    <property type="match status" value="1"/>
</dbReference>
<name>A0A9X1SSI0_9ACTN</name>
<dbReference type="AlphaFoldDB" id="A0A9X1SSI0"/>
<proteinExistence type="predicted"/>
<protein>
    <submittedName>
        <fullName evidence="2">Type VII secretion protein EccB</fullName>
    </submittedName>
</protein>
<feature type="transmembrane region" description="Helical" evidence="1">
    <location>
        <begin position="41"/>
        <end position="61"/>
    </location>
</feature>
<comment type="caution">
    <text evidence="2">The sequence shown here is derived from an EMBL/GenBank/DDBJ whole genome shotgun (WGS) entry which is preliminary data.</text>
</comment>
<dbReference type="RefSeq" id="WP_231439226.1">
    <property type="nucleotide sequence ID" value="NZ_JAJOMB010000002.1"/>
</dbReference>
<accession>A0A9X1SSI0</accession>
<evidence type="ECO:0000313" key="3">
    <source>
        <dbReference type="Proteomes" id="UP001138997"/>
    </source>
</evidence>
<organism evidence="2 3">
    <name type="scientific">Kineosporia babensis</name>
    <dbReference type="NCBI Taxonomy" id="499548"/>
    <lineage>
        <taxon>Bacteria</taxon>
        <taxon>Bacillati</taxon>
        <taxon>Actinomycetota</taxon>
        <taxon>Actinomycetes</taxon>
        <taxon>Kineosporiales</taxon>
        <taxon>Kineosporiaceae</taxon>
        <taxon>Kineosporia</taxon>
    </lineage>
</organism>
<keyword evidence="1" id="KW-1133">Transmembrane helix</keyword>
<dbReference type="Gene3D" id="3.30.2390.20">
    <property type="entry name" value="Type VII secretion system EccB, repeat 1 domain"/>
    <property type="match status" value="1"/>
</dbReference>
<reference evidence="2" key="1">
    <citation type="submission" date="2021-11" db="EMBL/GenBank/DDBJ databases">
        <title>Streptomyces corallinus and Kineosporia corallina sp. nov., two new coral-derived marine actinobacteria.</title>
        <authorList>
            <person name="Buangrab K."/>
            <person name="Sutthacheep M."/>
            <person name="Yeemin T."/>
            <person name="Harunari E."/>
            <person name="Igarashi Y."/>
            <person name="Sripreechasak P."/>
            <person name="Kanchanasin P."/>
            <person name="Tanasupawat S."/>
            <person name="Phongsopitanun W."/>
        </authorList>
    </citation>
    <scope>NUCLEOTIDE SEQUENCE</scope>
    <source>
        <strain evidence="2">JCM 31032</strain>
    </source>
</reference>
<evidence type="ECO:0000256" key="1">
    <source>
        <dbReference type="SAM" id="Phobius"/>
    </source>
</evidence>
<dbReference type="PANTHER" id="PTHR40765">
    <property type="entry name" value="ESX-2 SECRETION SYSTEM ATPASE ECCB2"/>
    <property type="match status" value="1"/>
</dbReference>
<dbReference type="InterPro" id="IPR007795">
    <property type="entry name" value="T7SS_EccB"/>
</dbReference>
<dbReference type="Proteomes" id="UP001138997">
    <property type="component" value="Unassembled WGS sequence"/>
</dbReference>
<gene>
    <name evidence="2" type="primary">eccB</name>
    <name evidence="2" type="ORF">LR394_05285</name>
</gene>
<evidence type="ECO:0000313" key="2">
    <source>
        <dbReference type="EMBL" id="MCD5310301.1"/>
    </source>
</evidence>
<dbReference type="Pfam" id="PF05108">
    <property type="entry name" value="T7SS_ESX1_EccB"/>
    <property type="match status" value="1"/>
</dbReference>
<dbReference type="InterPro" id="IPR044857">
    <property type="entry name" value="T7SS_EccB_R1"/>
</dbReference>